<accession>A0A0S7ETE2</accession>
<dbReference type="AlphaFoldDB" id="A0A0S7ETE2"/>
<dbReference type="EMBL" id="GBYX01475534">
    <property type="protein sequence ID" value="JAO06142.1"/>
    <property type="molecule type" value="Transcribed_RNA"/>
</dbReference>
<sequence>SALHALVDLILAKAPPPTDGAMAFETYPLLFTGQIPSKEAEQQTVPELVLSLIRLQEERPVSDLSLPWAALVLLAHLRPLSPDAVLPSVATFLNRLLQDIEAEKMGKAALFVARQALSCLLSLDSSAQLLS</sequence>
<protein>
    <submittedName>
        <fullName evidence="1">UTP20</fullName>
    </submittedName>
</protein>
<name>A0A0S7ETE2_9TELE</name>
<organism evidence="1">
    <name type="scientific">Poeciliopsis prolifica</name>
    <name type="common">blackstripe livebearer</name>
    <dbReference type="NCBI Taxonomy" id="188132"/>
    <lineage>
        <taxon>Eukaryota</taxon>
        <taxon>Metazoa</taxon>
        <taxon>Chordata</taxon>
        <taxon>Craniata</taxon>
        <taxon>Vertebrata</taxon>
        <taxon>Euteleostomi</taxon>
        <taxon>Actinopterygii</taxon>
        <taxon>Neopterygii</taxon>
        <taxon>Teleostei</taxon>
        <taxon>Neoteleostei</taxon>
        <taxon>Acanthomorphata</taxon>
        <taxon>Ovalentaria</taxon>
        <taxon>Atherinomorphae</taxon>
        <taxon>Cyprinodontiformes</taxon>
        <taxon>Poeciliidae</taxon>
        <taxon>Poeciliinae</taxon>
        <taxon>Poeciliopsis</taxon>
    </lineage>
</organism>
<proteinExistence type="predicted"/>
<gene>
    <name evidence="1" type="primary">UTP20</name>
</gene>
<feature type="non-terminal residue" evidence="1">
    <location>
        <position position="131"/>
    </location>
</feature>
<evidence type="ECO:0000313" key="1">
    <source>
        <dbReference type="EMBL" id="JAO06142.1"/>
    </source>
</evidence>
<feature type="non-terminal residue" evidence="1">
    <location>
        <position position="1"/>
    </location>
</feature>
<reference evidence="1" key="1">
    <citation type="submission" date="2014-12" db="EMBL/GenBank/DDBJ databases">
        <title>Parallel Evolution in Life History Adaptation Evident in the Tissue-Specific Poeciliopsis prolifica transcriptome.</title>
        <authorList>
            <person name="Jue N.K."/>
            <person name="Foley R.J."/>
            <person name="Obergfell C."/>
            <person name="Reznick D.N."/>
            <person name="O'Neill R.J."/>
            <person name="O'Neill M.J."/>
        </authorList>
    </citation>
    <scope>NUCLEOTIDE SEQUENCE</scope>
</reference>